<dbReference type="SUPFAM" id="SSF53067">
    <property type="entry name" value="Actin-like ATPase domain"/>
    <property type="match status" value="1"/>
</dbReference>
<name>A0A4U2XYI6_9BACI</name>
<evidence type="ECO:0000313" key="2">
    <source>
        <dbReference type="EMBL" id="TKI52987.1"/>
    </source>
</evidence>
<evidence type="ECO:0000256" key="1">
    <source>
        <dbReference type="ARBA" id="ARBA00006479"/>
    </source>
</evidence>
<dbReference type="AlphaFoldDB" id="A0A4U2XYI6"/>
<gene>
    <name evidence="2" type="ORF">FC756_26200</name>
</gene>
<dbReference type="Proteomes" id="UP000308744">
    <property type="component" value="Unassembled WGS sequence"/>
</dbReference>
<dbReference type="EMBL" id="SZPU01000145">
    <property type="protein sequence ID" value="TKI52987.1"/>
    <property type="molecule type" value="Genomic_DNA"/>
</dbReference>
<dbReference type="Pfam" id="PF00480">
    <property type="entry name" value="ROK"/>
    <property type="match status" value="1"/>
</dbReference>
<organism evidence="2 3">
    <name type="scientific">Lysinibacillus mangiferihumi</name>
    <dbReference type="NCBI Taxonomy" id="1130819"/>
    <lineage>
        <taxon>Bacteria</taxon>
        <taxon>Bacillati</taxon>
        <taxon>Bacillota</taxon>
        <taxon>Bacilli</taxon>
        <taxon>Bacillales</taxon>
        <taxon>Bacillaceae</taxon>
        <taxon>Lysinibacillus</taxon>
    </lineage>
</organism>
<reference evidence="2 3" key="1">
    <citation type="submission" date="2019-04" db="EMBL/GenBank/DDBJ databases">
        <title>Lysinibacillus genome sequencing.</title>
        <authorList>
            <person name="Dunlap C."/>
        </authorList>
    </citation>
    <scope>NUCLEOTIDE SEQUENCE [LARGE SCALE GENOMIC DNA]</scope>
    <source>
        <strain evidence="2 3">CCTCC AB 2010389</strain>
    </source>
</reference>
<sequence length="54" mass="5634">MATIEKLWKGSAQEQVNVMLITLVTGIGSGSIAEGCVIKGENGLTGKMGHITFI</sequence>
<comment type="caution">
    <text evidence="2">The sequence shown here is derived from an EMBL/GenBank/DDBJ whole genome shotgun (WGS) entry which is preliminary data.</text>
</comment>
<dbReference type="InterPro" id="IPR000600">
    <property type="entry name" value="ROK"/>
</dbReference>
<dbReference type="Gene3D" id="3.30.420.40">
    <property type="match status" value="1"/>
</dbReference>
<comment type="similarity">
    <text evidence="1">Belongs to the ROK (NagC/XylR) family.</text>
</comment>
<proteinExistence type="inferred from homology"/>
<protein>
    <submittedName>
        <fullName evidence="2">ROK family protein</fullName>
    </submittedName>
</protein>
<keyword evidence="3" id="KW-1185">Reference proteome</keyword>
<dbReference type="InterPro" id="IPR043129">
    <property type="entry name" value="ATPase_NBD"/>
</dbReference>
<dbReference type="RefSeq" id="WP_107897195.1">
    <property type="nucleotide sequence ID" value="NZ_PYWM01000033.1"/>
</dbReference>
<accession>A0A4U2XYI6</accession>
<evidence type="ECO:0000313" key="3">
    <source>
        <dbReference type="Proteomes" id="UP000308744"/>
    </source>
</evidence>